<dbReference type="SUPFAM" id="SSF51445">
    <property type="entry name" value="(Trans)glycosidases"/>
    <property type="match status" value="1"/>
</dbReference>
<dbReference type="EC" id="3.2.1.22" evidence="5"/>
<evidence type="ECO:0000256" key="3">
    <source>
        <dbReference type="ARBA" id="ARBA00022801"/>
    </source>
</evidence>
<dbReference type="GO" id="GO:0004557">
    <property type="term" value="F:alpha-galactosidase activity"/>
    <property type="evidence" value="ECO:0007669"/>
    <property type="project" value="UniProtKB-EC"/>
</dbReference>
<feature type="signal peptide" evidence="6">
    <location>
        <begin position="1"/>
        <end position="21"/>
    </location>
</feature>
<gene>
    <name evidence="8" type="ORF">CRP01_30525</name>
</gene>
<proteinExistence type="inferred from homology"/>
<dbReference type="CDD" id="cd14792">
    <property type="entry name" value="GH27"/>
    <property type="match status" value="1"/>
</dbReference>
<dbReference type="Pfam" id="PF17801">
    <property type="entry name" value="Melibiase_C"/>
    <property type="match status" value="1"/>
</dbReference>
<feature type="domain" description="Glycosyl hydrolase family 98 putative carbohydrate-binding module" evidence="7">
    <location>
        <begin position="463"/>
        <end position="617"/>
    </location>
</feature>
<dbReference type="InterPro" id="IPR008979">
    <property type="entry name" value="Galactose-bd-like_sf"/>
</dbReference>
<dbReference type="PANTHER" id="PTHR11452:SF42">
    <property type="entry name" value="ALPHA-GALACTOSIDASE"/>
    <property type="match status" value="1"/>
</dbReference>
<evidence type="ECO:0000256" key="6">
    <source>
        <dbReference type="SAM" id="SignalP"/>
    </source>
</evidence>
<evidence type="ECO:0000313" key="9">
    <source>
        <dbReference type="Proteomes" id="UP000223913"/>
    </source>
</evidence>
<comment type="caution">
    <text evidence="8">The sequence shown here is derived from an EMBL/GenBank/DDBJ whole genome shotgun (WGS) entry which is preliminary data.</text>
</comment>
<dbReference type="Gene3D" id="2.60.40.1180">
    <property type="entry name" value="Golgi alpha-mannosidase II"/>
    <property type="match status" value="1"/>
</dbReference>
<dbReference type="Gene3D" id="3.20.20.70">
    <property type="entry name" value="Aldolase class I"/>
    <property type="match status" value="1"/>
</dbReference>
<dbReference type="InterPro" id="IPR013783">
    <property type="entry name" value="Ig-like_fold"/>
</dbReference>
<protein>
    <recommendedName>
        <fullName evidence="5">Alpha-galactosidase</fullName>
        <ecNumber evidence="5">3.2.1.22</ecNumber>
    </recommendedName>
    <alternativeName>
        <fullName evidence="5">Melibiase</fullName>
    </alternativeName>
</protein>
<sequence length="862" mass="95532">MTRQAFLLIPLSIVLLLQLQAQTGSELPFQTWAKTPPMGWNSWDCFGPSVTESEVKANADYMAANLKEHGWEYIVVDIRWYVDNQTSGHYNPLENSTFIYDEYGRLTPSPTRFPSAANGRGFQPLADYIHDLGLKFGIHIMRGVPKVAINHKLPIKDGNGKTAADIYSTELECTWLKDMYTVDATKAGAQEYYNSIMELYASWGVDFIKVDDLSRPYHQAEIEMIRKAIDRTGRPMVLSMSPGATPPGKHEHAKDHANMWRTVDDFWDNWSQLSYQFGVCAEWAPYIAPGAWPDADMLPLGHIAIRGERGVDRQTNFTQNEQYTLMSLWTIFKSPLMFGGHLPDNDAFTNSLLTNKEVLDMHGTSVNNRQWFNRDESIAWTADDPTNGDKYVALFNLSGNQFVDTKDLLYRSGPISTLTDGYGTAIDIPIPVGSNSLFLIADDAGDGISHDHVNWIDPTIYLEDGTAIKLTDLHWEYASTEWNFVQSGHNVTGGPLNIKGTVYDHGIGTHAKSIILYEIPENTVRFTAFAGLDKGGTRQAGTPTVEFMIATQDPTPREIDVRKAIAGTGRISRTMQRQGKELAADITGAEKLYLVVTDAGDNFNYDHGDWINPTIYKPNGDSLLLTDIDWVSAGSGWDTVKKNKSLDNNPLTVNGVVYDRGWGVNSYSIIEFDLPAGYTRFEAYCGFDDDVLNAPNGVTMEFMVFTESPHPNTSVAIPVDLAELGFTGDCKIRDLWAQTDLGNYTGQDFAPNIAAHGAGLYRISPLDRRDQALVTLSGPTEGMTDDGFVLDIQVVADTVAPGGWIMLYQDDLHVATLELDEAGNAQYTTALPASGPCSFVAKYSGNAHYQPKTSETLKISRP</sequence>
<comment type="catalytic activity">
    <reaction evidence="5">
        <text>Hydrolysis of terminal, non-reducing alpha-D-galactose residues in alpha-D-galactosides, including galactose oligosaccharides, galactomannans and galactolipids.</text>
        <dbReference type="EC" id="3.2.1.22"/>
    </reaction>
</comment>
<keyword evidence="3 5" id="KW-0378">Hydrolase</keyword>
<dbReference type="InterPro" id="IPR013222">
    <property type="entry name" value="Glyco_hyd_98_carb-bd"/>
</dbReference>
<evidence type="ECO:0000256" key="4">
    <source>
        <dbReference type="ARBA" id="ARBA00023295"/>
    </source>
</evidence>
<evidence type="ECO:0000313" key="8">
    <source>
        <dbReference type="EMBL" id="PHN02721.1"/>
    </source>
</evidence>
<keyword evidence="2 6" id="KW-0732">Signal</keyword>
<feature type="chain" id="PRO_5012338711" description="Alpha-galactosidase" evidence="6">
    <location>
        <begin position="22"/>
        <end position="862"/>
    </location>
</feature>
<dbReference type="RefSeq" id="WP_099153863.1">
    <property type="nucleotide sequence ID" value="NZ_PDUD01000037.1"/>
</dbReference>
<feature type="domain" description="Glycosyl hydrolase family 98 putative carbohydrate-binding module" evidence="7">
    <location>
        <begin position="618"/>
        <end position="743"/>
    </location>
</feature>
<evidence type="ECO:0000256" key="2">
    <source>
        <dbReference type="ARBA" id="ARBA00022729"/>
    </source>
</evidence>
<dbReference type="Gene3D" id="2.60.40.10">
    <property type="entry name" value="Immunoglobulins"/>
    <property type="match status" value="1"/>
</dbReference>
<dbReference type="Gene3D" id="2.60.120.1060">
    <property type="entry name" value="NPCBM/NEW2 domain"/>
    <property type="match status" value="3"/>
</dbReference>
<dbReference type="Proteomes" id="UP000223913">
    <property type="component" value="Unassembled WGS sequence"/>
</dbReference>
<reference evidence="8 9" key="1">
    <citation type="submission" date="2017-10" db="EMBL/GenBank/DDBJ databases">
        <title>The draft genome sequence of Lewinella nigricans NBRC 102662.</title>
        <authorList>
            <person name="Wang K."/>
        </authorList>
    </citation>
    <scope>NUCLEOTIDE SEQUENCE [LARGE SCALE GENOMIC DNA]</scope>
    <source>
        <strain evidence="8 9">NBRC 102662</strain>
    </source>
</reference>
<name>A0A2D0N2H1_FLAN2</name>
<organism evidence="8 9">
    <name type="scientific">Flavilitoribacter nigricans (strain ATCC 23147 / DSM 23189 / NBRC 102662 / NCIMB 1420 / SS-2)</name>
    <name type="common">Lewinella nigricans</name>
    <dbReference type="NCBI Taxonomy" id="1122177"/>
    <lineage>
        <taxon>Bacteria</taxon>
        <taxon>Pseudomonadati</taxon>
        <taxon>Bacteroidota</taxon>
        <taxon>Saprospiria</taxon>
        <taxon>Saprospirales</taxon>
        <taxon>Lewinellaceae</taxon>
        <taxon>Flavilitoribacter</taxon>
    </lineage>
</organism>
<dbReference type="InterPro" id="IPR038637">
    <property type="entry name" value="NPCBM_sf"/>
</dbReference>
<evidence type="ECO:0000256" key="5">
    <source>
        <dbReference type="RuleBase" id="RU361168"/>
    </source>
</evidence>
<dbReference type="PANTHER" id="PTHR11452">
    <property type="entry name" value="ALPHA-GALACTOSIDASE/ALPHA-N-ACETYLGALACTOSAMINIDASE"/>
    <property type="match status" value="1"/>
</dbReference>
<keyword evidence="9" id="KW-1185">Reference proteome</keyword>
<dbReference type="InterPro" id="IPR013780">
    <property type="entry name" value="Glyco_hydro_b"/>
</dbReference>
<evidence type="ECO:0000256" key="1">
    <source>
        <dbReference type="ARBA" id="ARBA00009743"/>
    </source>
</evidence>
<dbReference type="AlphaFoldDB" id="A0A2D0N2H1"/>
<evidence type="ECO:0000259" key="7">
    <source>
        <dbReference type="SMART" id="SM00776"/>
    </source>
</evidence>
<dbReference type="OrthoDB" id="9807519at2"/>
<keyword evidence="4 5" id="KW-0326">Glycosidase</keyword>
<dbReference type="SUPFAM" id="SSF49785">
    <property type="entry name" value="Galactose-binding domain-like"/>
    <property type="match status" value="2"/>
</dbReference>
<dbReference type="InterPro" id="IPR002241">
    <property type="entry name" value="Glyco_hydro_27"/>
</dbReference>
<dbReference type="Pfam" id="PF08305">
    <property type="entry name" value="NPCBM"/>
    <property type="match status" value="2"/>
</dbReference>
<keyword evidence="5" id="KW-1015">Disulfide bond</keyword>
<dbReference type="InterPro" id="IPR013785">
    <property type="entry name" value="Aldolase_TIM"/>
</dbReference>
<dbReference type="EMBL" id="PDUD01000037">
    <property type="protein sequence ID" value="PHN02721.1"/>
    <property type="molecule type" value="Genomic_DNA"/>
</dbReference>
<dbReference type="PRINTS" id="PR00740">
    <property type="entry name" value="GLHYDRLASE27"/>
</dbReference>
<dbReference type="InterPro" id="IPR017853">
    <property type="entry name" value="GH"/>
</dbReference>
<dbReference type="SMART" id="SM00776">
    <property type="entry name" value="NPCBM"/>
    <property type="match status" value="2"/>
</dbReference>
<dbReference type="InterPro" id="IPR041233">
    <property type="entry name" value="Melibiase_C"/>
</dbReference>
<comment type="similarity">
    <text evidence="1 5">Belongs to the glycosyl hydrolase 27 family.</text>
</comment>
<dbReference type="GO" id="GO:0005975">
    <property type="term" value="P:carbohydrate metabolic process"/>
    <property type="evidence" value="ECO:0007669"/>
    <property type="project" value="InterPro"/>
</dbReference>
<dbReference type="Pfam" id="PF16499">
    <property type="entry name" value="Melibiase_2"/>
    <property type="match status" value="2"/>
</dbReference>
<accession>A0A2D0N2H1</accession>